<dbReference type="WBParaSite" id="PS1159_v2.g5075.t1">
    <property type="protein sequence ID" value="PS1159_v2.g5075.t1"/>
    <property type="gene ID" value="PS1159_v2.g5075"/>
</dbReference>
<protein>
    <submittedName>
        <fullName evidence="2">Uncharacterized protein</fullName>
    </submittedName>
</protein>
<proteinExistence type="predicted"/>
<reference evidence="2" key="1">
    <citation type="submission" date="2022-11" db="UniProtKB">
        <authorList>
            <consortium name="WormBaseParasite"/>
        </authorList>
    </citation>
    <scope>IDENTIFICATION</scope>
</reference>
<sequence>MQAYLSPEYREKLDPTYRRKLEDLEKKISATLDFIEKQRILDEFSGEYLMPRQYWDQMICLYFFNNRYGYDEASKDKLEKLRERALYQFYYDNDGLLRDQIGINLWFQAEQRKLLKMDASHHNYRSVTFAFDRAFIKFKERQLTYPHQALDDCYQFYERYSTSAPSIKLIKKYREMKKLYGEIVAVKNDHEKWLEKLKEVDDEQFVLHNIEYRLGGNLTDKKLWNLYIEYLRKKDTKEMLHAYSKYCRFFIDDEKMLEKYKNESSIFGPINVPGKNRFDFELPESKSNELITFDLFNEGYEPTERIIFKNEQPCQIFFNKNNLIRQDFSLPNTVLYYIQQTANHAVLQKLYKCCKYFFAKKQMPIVYKFDYICSPRMQRITFREQSIDIQMDQNGRLELENLFIANSLSFYCLPQINYQTLSSIVQSFGRCEPKHLTIENQNLTFAEYNFLVRHGNIETLRFKNVRIYDRNGEIVPLEVMMTKLPNVYECCLDNVHCTPQTSTYLLQIPFKNKLKQFKLLNINDKLELYDFFTFLQRNLHRNSSCTFSCCEEASEEFVLEFKRQRSCLLDSHFGGISKSVINVFSAAEYELFVFN</sequence>
<evidence type="ECO:0000313" key="2">
    <source>
        <dbReference type="WBParaSite" id="PS1159_v2.g5075.t1"/>
    </source>
</evidence>
<organism evidence="1 2">
    <name type="scientific">Panagrolaimus sp. PS1159</name>
    <dbReference type="NCBI Taxonomy" id="55785"/>
    <lineage>
        <taxon>Eukaryota</taxon>
        <taxon>Metazoa</taxon>
        <taxon>Ecdysozoa</taxon>
        <taxon>Nematoda</taxon>
        <taxon>Chromadorea</taxon>
        <taxon>Rhabditida</taxon>
        <taxon>Tylenchina</taxon>
        <taxon>Panagrolaimomorpha</taxon>
        <taxon>Panagrolaimoidea</taxon>
        <taxon>Panagrolaimidae</taxon>
        <taxon>Panagrolaimus</taxon>
    </lineage>
</organism>
<accession>A0AC35GHC8</accession>
<evidence type="ECO:0000313" key="1">
    <source>
        <dbReference type="Proteomes" id="UP000887580"/>
    </source>
</evidence>
<name>A0AC35GHC8_9BILA</name>
<dbReference type="Proteomes" id="UP000887580">
    <property type="component" value="Unplaced"/>
</dbReference>